<comment type="subcellular location">
    <subcellularLocation>
        <location evidence="1">Nucleus</location>
    </subcellularLocation>
</comment>
<proteinExistence type="inferred from homology"/>
<dbReference type="GO" id="GO:0071051">
    <property type="term" value="P:poly(A)-dependent snoRNA 3'-end processing"/>
    <property type="evidence" value="ECO:0007669"/>
    <property type="project" value="TreeGrafter"/>
</dbReference>
<keyword evidence="4" id="KW-0271">Exosome</keyword>
<dbReference type="GeneID" id="30193459"/>
<protein>
    <recommendedName>
        <fullName evidence="6">Exoribonuclease phosphorolytic domain-containing protein</fullName>
    </recommendedName>
</protein>
<evidence type="ECO:0000256" key="3">
    <source>
        <dbReference type="ARBA" id="ARBA00022552"/>
    </source>
</evidence>
<dbReference type="OrthoDB" id="27298at2759"/>
<dbReference type="InterPro" id="IPR050080">
    <property type="entry name" value="RNase_PH"/>
</dbReference>
<dbReference type="SUPFAM" id="SSF54211">
    <property type="entry name" value="Ribosomal protein S5 domain 2-like"/>
    <property type="match status" value="1"/>
</dbReference>
<evidence type="ECO:0000256" key="1">
    <source>
        <dbReference type="ARBA" id="ARBA00004123"/>
    </source>
</evidence>
<gene>
    <name evidence="7" type="ORF">L198_04246</name>
</gene>
<dbReference type="GO" id="GO:0071028">
    <property type="term" value="P:nuclear mRNA surveillance"/>
    <property type="evidence" value="ECO:0007669"/>
    <property type="project" value="TreeGrafter"/>
</dbReference>
<name>A0A1E3J9B8_9TREE</name>
<dbReference type="PANTHER" id="PTHR11953:SF1">
    <property type="entry name" value="EXOSOME COMPLEX COMPONENT RRP46"/>
    <property type="match status" value="1"/>
</dbReference>
<dbReference type="SUPFAM" id="SSF55666">
    <property type="entry name" value="Ribonuclease PH domain 2-like"/>
    <property type="match status" value="1"/>
</dbReference>
<accession>A0A1E3J9B8</accession>
<dbReference type="Pfam" id="PF01138">
    <property type="entry name" value="RNase_PH"/>
    <property type="match status" value="1"/>
</dbReference>
<dbReference type="AlphaFoldDB" id="A0A1E3J9B8"/>
<dbReference type="GO" id="GO:0005730">
    <property type="term" value="C:nucleolus"/>
    <property type="evidence" value="ECO:0007669"/>
    <property type="project" value="TreeGrafter"/>
</dbReference>
<comment type="caution">
    <text evidence="7">The sequence shown here is derived from an EMBL/GenBank/DDBJ whole genome shotgun (WGS) entry which is preliminary data.</text>
</comment>
<evidence type="ECO:0000256" key="4">
    <source>
        <dbReference type="ARBA" id="ARBA00022835"/>
    </source>
</evidence>
<reference evidence="7 8" key="1">
    <citation type="submission" date="2016-06" db="EMBL/GenBank/DDBJ databases">
        <title>Evolution of pathogenesis and genome organization in the Tremellales.</title>
        <authorList>
            <person name="Cuomo C."/>
            <person name="Litvintseva A."/>
            <person name="Heitman J."/>
            <person name="Chen Y."/>
            <person name="Sun S."/>
            <person name="Springer D."/>
            <person name="Dromer F."/>
            <person name="Young S."/>
            <person name="Zeng Q."/>
            <person name="Chapman S."/>
            <person name="Gujja S."/>
            <person name="Saif S."/>
            <person name="Birren B."/>
        </authorList>
    </citation>
    <scope>NUCLEOTIDE SEQUENCE [LARGE SCALE GENOMIC DNA]</scope>
    <source>
        <strain evidence="7 8">CBS 7118</strain>
    </source>
</reference>
<comment type="similarity">
    <text evidence="2">Belongs to the RNase PH family.</text>
</comment>
<dbReference type="RefSeq" id="XP_019031777.1">
    <property type="nucleotide sequence ID" value="XM_019176367.1"/>
</dbReference>
<keyword evidence="5" id="KW-0539">Nucleus</keyword>
<dbReference type="PANTHER" id="PTHR11953">
    <property type="entry name" value="EXOSOME COMPLEX COMPONENT"/>
    <property type="match status" value="1"/>
</dbReference>
<dbReference type="EMBL" id="AWGH01000011">
    <property type="protein sequence ID" value="ODN96531.1"/>
    <property type="molecule type" value="Genomic_DNA"/>
</dbReference>
<dbReference type="GO" id="GO:0000177">
    <property type="term" value="C:cytoplasmic exosome (RNase complex)"/>
    <property type="evidence" value="ECO:0007669"/>
    <property type="project" value="TreeGrafter"/>
</dbReference>
<dbReference type="InterPro" id="IPR036345">
    <property type="entry name" value="ExoRNase_PH_dom2_sf"/>
</dbReference>
<evidence type="ECO:0000313" key="8">
    <source>
        <dbReference type="Proteomes" id="UP000094819"/>
    </source>
</evidence>
<dbReference type="Gene3D" id="3.30.230.70">
    <property type="entry name" value="GHMP Kinase, N-terminal domain"/>
    <property type="match status" value="1"/>
</dbReference>
<dbReference type="GO" id="GO:0000176">
    <property type="term" value="C:nuclear exosome (RNase complex)"/>
    <property type="evidence" value="ECO:0007669"/>
    <property type="project" value="TreeGrafter"/>
</dbReference>
<dbReference type="GO" id="GO:0016075">
    <property type="term" value="P:rRNA catabolic process"/>
    <property type="evidence" value="ECO:0007669"/>
    <property type="project" value="TreeGrafter"/>
</dbReference>
<evidence type="ECO:0000259" key="6">
    <source>
        <dbReference type="Pfam" id="PF01138"/>
    </source>
</evidence>
<dbReference type="InterPro" id="IPR001247">
    <property type="entry name" value="ExoRNase_PH_dom1"/>
</dbReference>
<keyword evidence="3" id="KW-0698">rRNA processing</keyword>
<dbReference type="GO" id="GO:0006364">
    <property type="term" value="P:rRNA processing"/>
    <property type="evidence" value="ECO:0007669"/>
    <property type="project" value="UniProtKB-KW"/>
</dbReference>
<evidence type="ECO:0000313" key="7">
    <source>
        <dbReference type="EMBL" id="ODN96531.1"/>
    </source>
</evidence>
<sequence length="289" mass="30745">MSRSTRPDGRSPSQLRPVHISINELDRADGSGRFAFGSDAILASTSGPIEVRLRDENPTQATLEITHRPLSGTGATPSRALTTTLERIFSSTSVLELEKFPRSLVQIVVQGLTAPSVVGGAAGGFGSIVATEEGKGKGVWPREDIEEDYIPASVLEERKVSPLSANSYTFASRAASLNATTLSILSAGSVPIKSLPIGVAVALGTKGEFLMDPEAAEERRARARFGFGWAWGKGIGEQGAELVWVESEGEFSREEWQQALQASKAASKQILDTIKLELANNYISSGVSS</sequence>
<keyword evidence="8" id="KW-1185">Reference proteome</keyword>
<dbReference type="Proteomes" id="UP000094819">
    <property type="component" value="Unassembled WGS sequence"/>
</dbReference>
<dbReference type="InterPro" id="IPR027408">
    <property type="entry name" value="PNPase/RNase_PH_dom_sf"/>
</dbReference>
<feature type="domain" description="Exoribonuclease phosphorolytic" evidence="6">
    <location>
        <begin position="14"/>
        <end position="116"/>
    </location>
</feature>
<dbReference type="InterPro" id="IPR020568">
    <property type="entry name" value="Ribosomal_Su5_D2-typ_SF"/>
</dbReference>
<evidence type="ECO:0000256" key="5">
    <source>
        <dbReference type="ARBA" id="ARBA00023242"/>
    </source>
</evidence>
<evidence type="ECO:0000256" key="2">
    <source>
        <dbReference type="ARBA" id="ARBA00006678"/>
    </source>
</evidence>
<dbReference type="GO" id="GO:0003723">
    <property type="term" value="F:RNA binding"/>
    <property type="evidence" value="ECO:0007669"/>
    <property type="project" value="TreeGrafter"/>
</dbReference>
<organism evidence="7 8">
    <name type="scientific">Cryptococcus wingfieldii CBS 7118</name>
    <dbReference type="NCBI Taxonomy" id="1295528"/>
    <lineage>
        <taxon>Eukaryota</taxon>
        <taxon>Fungi</taxon>
        <taxon>Dikarya</taxon>
        <taxon>Basidiomycota</taxon>
        <taxon>Agaricomycotina</taxon>
        <taxon>Tremellomycetes</taxon>
        <taxon>Tremellales</taxon>
        <taxon>Cryptococcaceae</taxon>
        <taxon>Cryptococcus</taxon>
    </lineage>
</organism>
<dbReference type="GO" id="GO:0034475">
    <property type="term" value="P:U4 snRNA 3'-end processing"/>
    <property type="evidence" value="ECO:0007669"/>
    <property type="project" value="TreeGrafter"/>
</dbReference>